<evidence type="ECO:0000313" key="2">
    <source>
        <dbReference type="Proteomes" id="UP000092460"/>
    </source>
</evidence>
<dbReference type="EnsemblMetazoa" id="GPPI000638-RA">
    <property type="protein sequence ID" value="GPPI000638-PA"/>
    <property type="gene ID" value="GPPI000638"/>
</dbReference>
<keyword evidence="2" id="KW-1185">Reference proteome</keyword>
<organism evidence="1 2">
    <name type="scientific">Glossina palpalis gambiensis</name>
    <dbReference type="NCBI Taxonomy" id="67801"/>
    <lineage>
        <taxon>Eukaryota</taxon>
        <taxon>Metazoa</taxon>
        <taxon>Ecdysozoa</taxon>
        <taxon>Arthropoda</taxon>
        <taxon>Hexapoda</taxon>
        <taxon>Insecta</taxon>
        <taxon>Pterygota</taxon>
        <taxon>Neoptera</taxon>
        <taxon>Endopterygota</taxon>
        <taxon>Diptera</taxon>
        <taxon>Brachycera</taxon>
        <taxon>Muscomorpha</taxon>
        <taxon>Hippoboscoidea</taxon>
        <taxon>Glossinidae</taxon>
        <taxon>Glossina</taxon>
    </lineage>
</organism>
<dbReference type="VEuPathDB" id="VectorBase:GPPI000638"/>
<accession>A0A1B0AL80</accession>
<evidence type="ECO:0000313" key="1">
    <source>
        <dbReference type="EnsemblMetazoa" id="GPPI000638-PA"/>
    </source>
</evidence>
<proteinExistence type="predicted"/>
<dbReference type="Proteomes" id="UP000092460">
    <property type="component" value="Unassembled WGS sequence"/>
</dbReference>
<sequence>HLYSAVAEHGVGARQRFGLLPLTTIDGLRNKRIFPLLSGRPRHALLARLDGRTVQVPPFLQDTHHAGSKLT</sequence>
<dbReference type="AlphaFoldDB" id="A0A1B0AL80"/>
<dbReference type="EMBL" id="JXJN01030328">
    <property type="status" value="NOT_ANNOTATED_CDS"/>
    <property type="molecule type" value="Genomic_DNA"/>
</dbReference>
<protein>
    <submittedName>
        <fullName evidence="1">Uncharacterized protein</fullName>
    </submittedName>
</protein>
<name>A0A1B0AL80_9MUSC</name>
<reference evidence="2" key="1">
    <citation type="submission" date="2015-01" db="EMBL/GenBank/DDBJ databases">
        <authorList>
            <person name="Aksoy S."/>
            <person name="Warren W."/>
            <person name="Wilson R.K."/>
        </authorList>
    </citation>
    <scope>NUCLEOTIDE SEQUENCE [LARGE SCALE GENOMIC DNA]</scope>
    <source>
        <strain evidence="2">IAEA</strain>
    </source>
</reference>
<reference evidence="1" key="2">
    <citation type="submission" date="2020-05" db="UniProtKB">
        <authorList>
            <consortium name="EnsemblMetazoa"/>
        </authorList>
    </citation>
    <scope>IDENTIFICATION</scope>
    <source>
        <strain evidence="1">IAEA</strain>
    </source>
</reference>